<reference evidence="5" key="1">
    <citation type="submission" date="2009-07" db="EMBL/GenBank/DDBJ databases">
        <authorList>
            <consortium name="US DOE Joint Genome Institute (JGI-PGF)"/>
            <person name="Lucas S."/>
            <person name="Copeland A."/>
            <person name="Lapidus A."/>
            <person name="Glavina del Rio T."/>
            <person name="Tice H."/>
            <person name="Bruce D."/>
            <person name="Goodwin L."/>
            <person name="Pitluck S."/>
            <person name="Larimer F."/>
            <person name="Land M.L."/>
            <person name="Mouttaki H."/>
            <person name="He Z."/>
            <person name="Zhou J."/>
            <person name="Hemme C.L."/>
        </authorList>
    </citation>
    <scope>NUCLEOTIDE SEQUENCE</scope>
    <source>
        <strain evidence="5">DSM 2782</strain>
    </source>
</reference>
<evidence type="ECO:0000256" key="3">
    <source>
        <dbReference type="ARBA" id="ARBA00022629"/>
    </source>
</evidence>
<evidence type="ECO:0000313" key="6">
    <source>
        <dbReference type="Proteomes" id="UP000003860"/>
    </source>
</evidence>
<evidence type="ECO:0000256" key="2">
    <source>
        <dbReference type="ARBA" id="ARBA00006479"/>
    </source>
</evidence>
<dbReference type="Pfam" id="PF01047">
    <property type="entry name" value="MarR"/>
    <property type="match status" value="1"/>
</dbReference>
<gene>
    <name evidence="5" type="ORF">Cpap_4070</name>
</gene>
<evidence type="ECO:0000256" key="1">
    <source>
        <dbReference type="ARBA" id="ARBA00002486"/>
    </source>
</evidence>
<dbReference type="Pfam" id="PF00480">
    <property type="entry name" value="ROK"/>
    <property type="match status" value="1"/>
</dbReference>
<dbReference type="Gene3D" id="3.30.420.40">
    <property type="match status" value="2"/>
</dbReference>
<proteinExistence type="inferred from homology"/>
<accession>F1T831</accession>
<name>F1T831_9FIRM</name>
<dbReference type="GO" id="GO:0042732">
    <property type="term" value="P:D-xylose metabolic process"/>
    <property type="evidence" value="ECO:0007669"/>
    <property type="project" value="UniProtKB-KW"/>
</dbReference>
<comment type="caution">
    <text evidence="5">The sequence shown here is derived from an EMBL/GenBank/DDBJ whole genome shotgun (WGS) entry which is preliminary data.</text>
</comment>
<evidence type="ECO:0000313" key="5">
    <source>
        <dbReference type="EMBL" id="EGD49629.1"/>
    </source>
</evidence>
<dbReference type="Gene3D" id="1.10.10.10">
    <property type="entry name" value="Winged helix-like DNA-binding domain superfamily/Winged helix DNA-binding domain"/>
    <property type="match status" value="1"/>
</dbReference>
<dbReference type="SUPFAM" id="SSF46785">
    <property type="entry name" value="Winged helix' DNA-binding domain"/>
    <property type="match status" value="1"/>
</dbReference>
<dbReference type="AlphaFoldDB" id="F1T831"/>
<dbReference type="PANTHER" id="PTHR18964:SF149">
    <property type="entry name" value="BIFUNCTIONAL UDP-N-ACETYLGLUCOSAMINE 2-EPIMERASE_N-ACETYLMANNOSAMINE KINASE"/>
    <property type="match status" value="1"/>
</dbReference>
<dbReference type="InterPro" id="IPR036388">
    <property type="entry name" value="WH-like_DNA-bd_sf"/>
</dbReference>
<dbReference type="GO" id="GO:0003700">
    <property type="term" value="F:DNA-binding transcription factor activity"/>
    <property type="evidence" value="ECO:0007669"/>
    <property type="project" value="InterPro"/>
</dbReference>
<comment type="function">
    <text evidence="1">Transcriptional repressor of xylose-utilizing enzymes.</text>
</comment>
<dbReference type="STRING" id="588581.Cpap_4070"/>
<sequence length="412" mass="46282">MRTMDQSANGINMLGVKIKNRSSILYLIYRSGGISRKEIANKLNLTPAAITLITTDLINEGILVESAVEQNNNRKGRKEILLDINRKKYATIGIYISTNKFQILCMDLNNIVIFEDTVFTADCHKKSSAILDKVCTILEHNLIYYDIVRTRTILGVGVSVKGIVNSRAGVSINSYNVWEDNVNVVEYIQKRMKVPAILTNNICSLAHGESFFANMEHPKDMLFIKYGPGVGAARVFYQDTLSVYDFNAIQLGHTIADPNGAICECGNRGCLETIAGYDAIERNAANILSNKLTPYLFSYTDGNTENINIKNIIKAYYDGDKLIEDILDRSIYFLSIAIKNAMCLFDPKSIILYGELFENEKFRKNLYIHLSNYSGYEKVTFSSFNLQLETQGPASTIINFFFENGGLIDTKD</sequence>
<dbReference type="InterPro" id="IPR000600">
    <property type="entry name" value="ROK"/>
</dbReference>
<comment type="similarity">
    <text evidence="2">Belongs to the ROK (NagC/XylR) family.</text>
</comment>
<evidence type="ECO:0000259" key="4">
    <source>
        <dbReference type="Pfam" id="PF01047"/>
    </source>
</evidence>
<dbReference type="SUPFAM" id="SSF53067">
    <property type="entry name" value="Actin-like ATPase domain"/>
    <property type="match status" value="1"/>
</dbReference>
<dbReference type="InterPro" id="IPR000835">
    <property type="entry name" value="HTH_MarR-typ"/>
</dbReference>
<dbReference type="InterPro" id="IPR043129">
    <property type="entry name" value="ATPase_NBD"/>
</dbReference>
<dbReference type="OrthoDB" id="9796533at2"/>
<protein>
    <submittedName>
        <fullName evidence="5">ROK family protein</fullName>
    </submittedName>
</protein>
<dbReference type="InterPro" id="IPR036390">
    <property type="entry name" value="WH_DNA-bd_sf"/>
</dbReference>
<dbReference type="Proteomes" id="UP000003860">
    <property type="component" value="Unassembled WGS sequence"/>
</dbReference>
<dbReference type="PANTHER" id="PTHR18964">
    <property type="entry name" value="ROK (REPRESSOR, ORF, KINASE) FAMILY"/>
    <property type="match status" value="1"/>
</dbReference>
<keyword evidence="6" id="KW-1185">Reference proteome</keyword>
<reference evidence="5" key="2">
    <citation type="submission" date="2011-01" db="EMBL/GenBank/DDBJ databases">
        <title>The Non-contiguous Finished genome of Clostridium papyrosolvens.</title>
        <authorList>
            <person name="Lucas S."/>
            <person name="Copeland A."/>
            <person name="Lapidus A."/>
            <person name="Cheng J.-F."/>
            <person name="Goodwin L."/>
            <person name="Pitluck S."/>
            <person name="Misra M."/>
            <person name="Chertkov O."/>
            <person name="Detter J.C."/>
            <person name="Han C."/>
            <person name="Tapia R."/>
            <person name="Land M."/>
            <person name="Hauser L."/>
            <person name="Kyrpides N."/>
            <person name="Ivanova N."/>
            <person name="Pagani I."/>
            <person name="Mouttaki H."/>
            <person name="He Z."/>
            <person name="Zhou J."/>
            <person name="Hemme C.L."/>
            <person name="Woyke T."/>
        </authorList>
    </citation>
    <scope>NUCLEOTIDE SEQUENCE [LARGE SCALE GENOMIC DNA]</scope>
    <source>
        <strain evidence="5">DSM 2782</strain>
    </source>
</reference>
<keyword evidence="3" id="KW-0119">Carbohydrate metabolism</keyword>
<keyword evidence="3" id="KW-0859">Xylose metabolism</keyword>
<organism evidence="5 6">
    <name type="scientific">Ruminiclostridium papyrosolvens DSM 2782</name>
    <dbReference type="NCBI Taxonomy" id="588581"/>
    <lineage>
        <taxon>Bacteria</taxon>
        <taxon>Bacillati</taxon>
        <taxon>Bacillota</taxon>
        <taxon>Clostridia</taxon>
        <taxon>Eubacteriales</taxon>
        <taxon>Oscillospiraceae</taxon>
        <taxon>Ruminiclostridium</taxon>
    </lineage>
</organism>
<dbReference type="EMBL" id="ACXX02000001">
    <property type="protein sequence ID" value="EGD49629.1"/>
    <property type="molecule type" value="Genomic_DNA"/>
</dbReference>
<dbReference type="eggNOG" id="COG1940">
    <property type="taxonomic scope" value="Bacteria"/>
</dbReference>
<feature type="domain" description="HTH marR-type" evidence="4">
    <location>
        <begin position="23"/>
        <end position="63"/>
    </location>
</feature>